<feature type="region of interest" description="Disordered" evidence="2">
    <location>
        <begin position="167"/>
        <end position="207"/>
    </location>
</feature>
<keyword evidence="7" id="KW-1185">Reference proteome</keyword>
<dbReference type="GO" id="GO:0007264">
    <property type="term" value="P:small GTPase-mediated signal transduction"/>
    <property type="evidence" value="ECO:0007669"/>
    <property type="project" value="TreeGrafter"/>
</dbReference>
<evidence type="ECO:0000259" key="4">
    <source>
        <dbReference type="PROSITE" id="PS50238"/>
    </source>
</evidence>
<dbReference type="GO" id="GO:0005096">
    <property type="term" value="F:GTPase activator activity"/>
    <property type="evidence" value="ECO:0007669"/>
    <property type="project" value="TreeGrafter"/>
</dbReference>
<dbReference type="Pfam" id="PF00620">
    <property type="entry name" value="RhoGAP"/>
    <property type="match status" value="1"/>
</dbReference>
<feature type="domain" description="F-BAR" evidence="5">
    <location>
        <begin position="5"/>
        <end position="453"/>
    </location>
</feature>
<evidence type="ECO:0000259" key="5">
    <source>
        <dbReference type="PROSITE" id="PS51741"/>
    </source>
</evidence>
<accession>A0A433D828</accession>
<dbReference type="Proteomes" id="UP000268093">
    <property type="component" value="Unassembled WGS sequence"/>
</dbReference>
<dbReference type="EMBL" id="RBNI01005039">
    <property type="protein sequence ID" value="RUP47027.1"/>
    <property type="molecule type" value="Genomic_DNA"/>
</dbReference>
<evidence type="ECO:0000256" key="2">
    <source>
        <dbReference type="SAM" id="MobiDB-lite"/>
    </source>
</evidence>
<comment type="caution">
    <text evidence="6">The sequence shown here is derived from an EMBL/GenBank/DDBJ whole genome shotgun (WGS) entry which is preliminary data.</text>
</comment>
<sequence>MSPYLRFESSFWSQQNPSASIPDFSAGLNVLHHKLAQSRVENDEIISFLKDRIAVEELYGARLSELSKTKSNAQGFLRDEGAGLRRSFESLKGESEELSLGHKQLAINITELVLNPLTRFTDNYKRKVTTGKANMDLKLKQFEHLAREMDKARALYQKKCREADAAEENALRSAAASPASPASSPPASDQTPTFAFNADPTTPPAEDDYRTATVLQLGDRAYNATELEAFLRRMRAAVHTTDYKTQLLGTYHNVSSGADISRWLQENHPAAENTVHGAETLGQQLVASGMLKLVSARGSKFQASATAWYQWKSREDDASSVASTPMMGGLFERFGSIGVANGGNGSDFEPAYKRIRREAEKADEAYRNAVKRVDGMRMGLEEILFAHFAEMEHAEFDRINFIKQGARISPLFAFLFSYSFINLAATMSNTIPAAQAICDRMLVYQEALRPEHDVQFIVEQYRTGGFAPKPILYENHYHGTAIDQIFGVSIDDITRASRSNIPNIVTETIAAIEREKKMIWTTPIPLDRVHAVRTELNSGSESITTDRLRPFDPLLLAGVMRLYFRELPECLLTVELYDDIKILYSSGDQDEELRLASISNLIATLPSANFHTIDTLLSHLHRIVKDTADPENPDDDTLVTALSHSLGPILLRPRVETPVNVHDKHPHRLLKDLIRRHDFVFSDTARKSHQENVRRRSFIPLKADESSIAIMGLPSPGAEELVAPPIPEKDIPLPVAANLHPAAANIPTDKSIKRRSLMAFMSRSSIVVDDAAKRGVSSVLGIITNRTSTSSTSSSEGGGSLPTPLRSSADVHASPSSIFSPIMSPSPPPPVTPTSPIIPVTPRTFSTVIPEPDEEPYEKTFGAHITKATEEAVVVETVALVEDVKQTMTITAPEAVAAVTVDVVVTEAADEVNVGVETARSGEESDGEHKLDPFFDDE</sequence>
<dbReference type="PROSITE" id="PS50186">
    <property type="entry name" value="DEP"/>
    <property type="match status" value="1"/>
</dbReference>
<feature type="domain" description="Rho-GAP" evidence="4">
    <location>
        <begin position="488"/>
        <end position="681"/>
    </location>
</feature>
<dbReference type="InterPro" id="IPR031160">
    <property type="entry name" value="F_BAR_dom"/>
</dbReference>
<evidence type="ECO:0000259" key="3">
    <source>
        <dbReference type="PROSITE" id="PS50186"/>
    </source>
</evidence>
<dbReference type="SUPFAM" id="SSF48350">
    <property type="entry name" value="GTPase activation domain, GAP"/>
    <property type="match status" value="1"/>
</dbReference>
<dbReference type="InterPro" id="IPR036390">
    <property type="entry name" value="WH_DNA-bd_sf"/>
</dbReference>
<dbReference type="InterPro" id="IPR001060">
    <property type="entry name" value="FCH_dom"/>
</dbReference>
<name>A0A433D828_9FUNG</name>
<dbReference type="InterPro" id="IPR036388">
    <property type="entry name" value="WH-like_DNA-bd_sf"/>
</dbReference>
<dbReference type="Gene3D" id="1.10.555.10">
    <property type="entry name" value="Rho GTPase activation protein"/>
    <property type="match status" value="1"/>
</dbReference>
<dbReference type="InterPro" id="IPR027267">
    <property type="entry name" value="AH/BAR_dom_sf"/>
</dbReference>
<dbReference type="PANTHER" id="PTHR23065">
    <property type="entry name" value="PROLINE-SERINE-THREONINE PHOSPHATASE INTERACTING PROTEIN 1"/>
    <property type="match status" value="1"/>
</dbReference>
<proteinExistence type="predicted"/>
<dbReference type="GO" id="GO:0005737">
    <property type="term" value="C:cytoplasm"/>
    <property type="evidence" value="ECO:0007669"/>
    <property type="project" value="TreeGrafter"/>
</dbReference>
<dbReference type="Pfam" id="PF00611">
    <property type="entry name" value="FCH"/>
    <property type="match status" value="1"/>
</dbReference>
<dbReference type="GO" id="GO:0000935">
    <property type="term" value="C:division septum"/>
    <property type="evidence" value="ECO:0007669"/>
    <property type="project" value="TreeGrafter"/>
</dbReference>
<dbReference type="InterPro" id="IPR000591">
    <property type="entry name" value="DEP_dom"/>
</dbReference>
<dbReference type="PROSITE" id="PS51741">
    <property type="entry name" value="F_BAR"/>
    <property type="match status" value="1"/>
</dbReference>
<dbReference type="Gene3D" id="1.20.1270.60">
    <property type="entry name" value="Arfaptin homology (AH) domain/BAR domain"/>
    <property type="match status" value="2"/>
</dbReference>
<evidence type="ECO:0000256" key="1">
    <source>
        <dbReference type="PROSITE-ProRule" id="PRU01077"/>
    </source>
</evidence>
<dbReference type="Pfam" id="PF00610">
    <property type="entry name" value="DEP"/>
    <property type="match status" value="1"/>
</dbReference>
<feature type="compositionally biased region" description="Low complexity" evidence="2">
    <location>
        <begin position="814"/>
        <end position="823"/>
    </location>
</feature>
<feature type="compositionally biased region" description="Basic and acidic residues" evidence="2">
    <location>
        <begin position="920"/>
        <end position="938"/>
    </location>
</feature>
<dbReference type="OrthoDB" id="2155291at2759"/>
<evidence type="ECO:0000313" key="7">
    <source>
        <dbReference type="Proteomes" id="UP000268093"/>
    </source>
</evidence>
<gene>
    <name evidence="6" type="ORF">BC936DRAFT_146208</name>
</gene>
<dbReference type="AlphaFoldDB" id="A0A433D828"/>
<dbReference type="Gene3D" id="1.10.10.10">
    <property type="entry name" value="Winged helix-like DNA-binding domain superfamily/Winged helix DNA-binding domain"/>
    <property type="match status" value="1"/>
</dbReference>
<reference evidence="6 7" key="1">
    <citation type="journal article" date="2018" name="New Phytol.">
        <title>Phylogenomics of Endogonaceae and evolution of mycorrhizas within Mucoromycota.</title>
        <authorList>
            <person name="Chang Y."/>
            <person name="Desiro A."/>
            <person name="Na H."/>
            <person name="Sandor L."/>
            <person name="Lipzen A."/>
            <person name="Clum A."/>
            <person name="Barry K."/>
            <person name="Grigoriev I.V."/>
            <person name="Martin F.M."/>
            <person name="Stajich J.E."/>
            <person name="Smith M.E."/>
            <person name="Bonito G."/>
            <person name="Spatafora J.W."/>
        </authorList>
    </citation>
    <scope>NUCLEOTIDE SEQUENCE [LARGE SCALE GENOMIC DNA]</scope>
    <source>
        <strain evidence="6 7">GMNB39</strain>
    </source>
</reference>
<feature type="region of interest" description="Disordered" evidence="2">
    <location>
        <begin position="787"/>
        <end position="836"/>
    </location>
</feature>
<feature type="domain" description="DEP" evidence="3">
    <location>
        <begin position="234"/>
        <end position="313"/>
    </location>
</feature>
<dbReference type="GO" id="GO:0005886">
    <property type="term" value="C:plasma membrane"/>
    <property type="evidence" value="ECO:0007669"/>
    <property type="project" value="TreeGrafter"/>
</dbReference>
<dbReference type="SMART" id="SM00055">
    <property type="entry name" value="FCH"/>
    <property type="match status" value="1"/>
</dbReference>
<dbReference type="InterPro" id="IPR000198">
    <property type="entry name" value="RhoGAP_dom"/>
</dbReference>
<feature type="compositionally biased region" description="Low complexity" evidence="2">
    <location>
        <begin position="171"/>
        <end position="188"/>
    </location>
</feature>
<organism evidence="6 7">
    <name type="scientific">Jimgerdemannia flammicorona</name>
    <dbReference type="NCBI Taxonomy" id="994334"/>
    <lineage>
        <taxon>Eukaryota</taxon>
        <taxon>Fungi</taxon>
        <taxon>Fungi incertae sedis</taxon>
        <taxon>Mucoromycota</taxon>
        <taxon>Mucoromycotina</taxon>
        <taxon>Endogonomycetes</taxon>
        <taxon>Endogonales</taxon>
        <taxon>Endogonaceae</taxon>
        <taxon>Jimgerdemannia</taxon>
    </lineage>
</organism>
<evidence type="ECO:0008006" key="8">
    <source>
        <dbReference type="Google" id="ProtNLM"/>
    </source>
</evidence>
<dbReference type="SMART" id="SM00324">
    <property type="entry name" value="RhoGAP"/>
    <property type="match status" value="1"/>
</dbReference>
<dbReference type="SUPFAM" id="SSF46785">
    <property type="entry name" value="Winged helix' DNA-binding domain"/>
    <property type="match status" value="1"/>
</dbReference>
<protein>
    <recommendedName>
        <fullName evidence="8">Rho-GAP domain-containing protein</fullName>
    </recommendedName>
</protein>
<dbReference type="InterPro" id="IPR008936">
    <property type="entry name" value="Rho_GTPase_activation_prot"/>
</dbReference>
<dbReference type="GO" id="GO:0007010">
    <property type="term" value="P:cytoskeleton organization"/>
    <property type="evidence" value="ECO:0007669"/>
    <property type="project" value="TreeGrafter"/>
</dbReference>
<feature type="compositionally biased region" description="Pro residues" evidence="2">
    <location>
        <begin position="824"/>
        <end position="833"/>
    </location>
</feature>
<feature type="region of interest" description="Disordered" evidence="2">
    <location>
        <begin position="916"/>
        <end position="938"/>
    </location>
</feature>
<keyword evidence="1" id="KW-0175">Coiled coil</keyword>
<dbReference type="PANTHER" id="PTHR23065:SF17">
    <property type="entry name" value="RHO-GTPASE-ACTIVATING PROTEIN RGD2"/>
    <property type="match status" value="1"/>
</dbReference>
<dbReference type="SUPFAM" id="SSF103657">
    <property type="entry name" value="BAR/IMD domain-like"/>
    <property type="match status" value="1"/>
</dbReference>
<dbReference type="PROSITE" id="PS50238">
    <property type="entry name" value="RHOGAP"/>
    <property type="match status" value="1"/>
</dbReference>
<evidence type="ECO:0000313" key="6">
    <source>
        <dbReference type="EMBL" id="RUP47027.1"/>
    </source>
</evidence>